<feature type="compositionally biased region" description="Low complexity" evidence="2">
    <location>
        <begin position="68"/>
        <end position="79"/>
    </location>
</feature>
<protein>
    <submittedName>
        <fullName evidence="3">Uncharacterized protein</fullName>
    </submittedName>
</protein>
<gene>
    <name evidence="3" type="ORF">PXEA_LOCUS14525</name>
</gene>
<dbReference type="AlphaFoldDB" id="A0A3S4ZVR2"/>
<dbReference type="Gene3D" id="2.120.10.80">
    <property type="entry name" value="Kelch-type beta propeller"/>
    <property type="match status" value="1"/>
</dbReference>
<evidence type="ECO:0000256" key="1">
    <source>
        <dbReference type="ARBA" id="ARBA00022441"/>
    </source>
</evidence>
<dbReference type="SUPFAM" id="SSF117281">
    <property type="entry name" value="Kelch motif"/>
    <property type="match status" value="1"/>
</dbReference>
<dbReference type="InterPro" id="IPR015915">
    <property type="entry name" value="Kelch-typ_b-propeller"/>
</dbReference>
<keyword evidence="4" id="KW-1185">Reference proteome</keyword>
<name>A0A3S4ZVR2_9PLAT</name>
<organism evidence="3 4">
    <name type="scientific">Protopolystoma xenopodis</name>
    <dbReference type="NCBI Taxonomy" id="117903"/>
    <lineage>
        <taxon>Eukaryota</taxon>
        <taxon>Metazoa</taxon>
        <taxon>Spiralia</taxon>
        <taxon>Lophotrochozoa</taxon>
        <taxon>Platyhelminthes</taxon>
        <taxon>Monogenea</taxon>
        <taxon>Polyopisthocotylea</taxon>
        <taxon>Polystomatidea</taxon>
        <taxon>Polystomatidae</taxon>
        <taxon>Protopolystoma</taxon>
    </lineage>
</organism>
<keyword evidence="1" id="KW-0880">Kelch repeat</keyword>
<evidence type="ECO:0000256" key="2">
    <source>
        <dbReference type="SAM" id="MobiDB-lite"/>
    </source>
</evidence>
<reference evidence="3" key="1">
    <citation type="submission" date="2018-11" db="EMBL/GenBank/DDBJ databases">
        <authorList>
            <consortium name="Pathogen Informatics"/>
        </authorList>
    </citation>
    <scope>NUCLEOTIDE SEQUENCE</scope>
</reference>
<accession>A0A3S4ZVR2</accession>
<feature type="region of interest" description="Disordered" evidence="2">
    <location>
        <begin position="68"/>
        <end position="106"/>
    </location>
</feature>
<dbReference type="OrthoDB" id="191037at2759"/>
<dbReference type="Pfam" id="PF01344">
    <property type="entry name" value="Kelch_1"/>
    <property type="match status" value="1"/>
</dbReference>
<feature type="compositionally biased region" description="Polar residues" evidence="2">
    <location>
        <begin position="88"/>
        <end position="97"/>
    </location>
</feature>
<proteinExistence type="predicted"/>
<evidence type="ECO:0000313" key="3">
    <source>
        <dbReference type="EMBL" id="VEL21085.1"/>
    </source>
</evidence>
<dbReference type="EMBL" id="CAAALY010049478">
    <property type="protein sequence ID" value="VEL21085.1"/>
    <property type="molecule type" value="Genomic_DNA"/>
</dbReference>
<dbReference type="InterPro" id="IPR006652">
    <property type="entry name" value="Kelch_1"/>
</dbReference>
<dbReference type="Proteomes" id="UP000784294">
    <property type="component" value="Unassembled WGS sequence"/>
</dbReference>
<evidence type="ECO:0000313" key="4">
    <source>
        <dbReference type="Proteomes" id="UP000784294"/>
    </source>
</evidence>
<comment type="caution">
    <text evidence="3">The sequence shown here is derived from an EMBL/GenBank/DDBJ whole genome shotgun (WGS) entry which is preliminary data.</text>
</comment>
<sequence>MLVFGGWCDGEGPRAAAQVYSPRTNTWTLWTENGCQTQAPMPNWLLSQTTGLEQQPKELVSLPISSEAILSPSSPSSPSQMAGPLPSQVGTTDQSQPGLEPMGSANAEIAPPIRSSLQMALTSVRDLVPLTNYSPGRLEPTVSPGHRIAAEASMASVMRVNRGTADAGSPHMIGEIPKRVYAGCVLVESRVYLIGGFDGTNALKSTLCFDFDTDSGW</sequence>